<organism evidence="13 14">
    <name type="scientific">Coccomyxa subellipsoidea (strain C-169)</name>
    <name type="common">Green microalga</name>
    <dbReference type="NCBI Taxonomy" id="574566"/>
    <lineage>
        <taxon>Eukaryota</taxon>
        <taxon>Viridiplantae</taxon>
        <taxon>Chlorophyta</taxon>
        <taxon>core chlorophytes</taxon>
        <taxon>Trebouxiophyceae</taxon>
        <taxon>Trebouxiophyceae incertae sedis</taxon>
        <taxon>Coccomyxaceae</taxon>
        <taxon>Coccomyxa</taxon>
        <taxon>Coccomyxa subellipsoidea</taxon>
    </lineage>
</organism>
<dbReference type="SUPFAM" id="SSF56112">
    <property type="entry name" value="Protein kinase-like (PK-like)"/>
    <property type="match status" value="1"/>
</dbReference>
<dbReference type="Proteomes" id="UP000007264">
    <property type="component" value="Unassembled WGS sequence"/>
</dbReference>
<dbReference type="FunFam" id="3.30.200.20:FF:000054">
    <property type="entry name" value="Cyclin-dependent kinase 11B"/>
    <property type="match status" value="1"/>
</dbReference>
<evidence type="ECO:0000256" key="1">
    <source>
        <dbReference type="ARBA" id="ARBA00006485"/>
    </source>
</evidence>
<feature type="binding site" evidence="10">
    <location>
        <position position="41"/>
    </location>
    <ligand>
        <name>ATP</name>
        <dbReference type="ChEBI" id="CHEBI:30616"/>
    </ligand>
</feature>
<keyword evidence="4" id="KW-0808">Transferase</keyword>
<keyword evidence="6" id="KW-0418">Kinase</keyword>
<dbReference type="GO" id="GO:0032968">
    <property type="term" value="P:positive regulation of transcription elongation by RNA polymerase II"/>
    <property type="evidence" value="ECO:0007669"/>
    <property type="project" value="TreeGrafter"/>
</dbReference>
<dbReference type="GO" id="GO:0008353">
    <property type="term" value="F:RNA polymerase II CTD heptapeptide repeat kinase activity"/>
    <property type="evidence" value="ECO:0007669"/>
    <property type="project" value="TreeGrafter"/>
</dbReference>
<evidence type="ECO:0000256" key="6">
    <source>
        <dbReference type="ARBA" id="ARBA00022777"/>
    </source>
</evidence>
<dbReference type="CDD" id="cd07840">
    <property type="entry name" value="STKc_CDK9_like"/>
    <property type="match status" value="1"/>
</dbReference>
<evidence type="ECO:0000256" key="11">
    <source>
        <dbReference type="SAM" id="MobiDB-lite"/>
    </source>
</evidence>
<evidence type="ECO:0000256" key="3">
    <source>
        <dbReference type="ARBA" id="ARBA00022527"/>
    </source>
</evidence>
<evidence type="ECO:0000256" key="10">
    <source>
        <dbReference type="PROSITE-ProRule" id="PRU10141"/>
    </source>
</evidence>
<dbReference type="EC" id="2.7.11.22" evidence="2"/>
<dbReference type="GO" id="GO:0000307">
    <property type="term" value="C:cyclin-dependent protein kinase holoenzyme complex"/>
    <property type="evidence" value="ECO:0007669"/>
    <property type="project" value="TreeGrafter"/>
</dbReference>
<dbReference type="PANTHER" id="PTHR24056:SF546">
    <property type="entry name" value="CYCLIN-DEPENDENT KINASE 12"/>
    <property type="match status" value="1"/>
</dbReference>
<reference evidence="13 14" key="1">
    <citation type="journal article" date="2012" name="Genome Biol.">
        <title>The genome of the polar eukaryotic microalga coccomyxa subellipsoidea reveals traits of cold adaptation.</title>
        <authorList>
            <person name="Blanc G."/>
            <person name="Agarkova I."/>
            <person name="Grimwood J."/>
            <person name="Kuo A."/>
            <person name="Brueggeman A."/>
            <person name="Dunigan D."/>
            <person name="Gurnon J."/>
            <person name="Ladunga I."/>
            <person name="Lindquist E."/>
            <person name="Lucas S."/>
            <person name="Pangilinan J."/>
            <person name="Proschold T."/>
            <person name="Salamov A."/>
            <person name="Schmutz J."/>
            <person name="Weeks D."/>
            <person name="Yamada T."/>
            <person name="Claverie J.M."/>
            <person name="Grigoriev I."/>
            <person name="Van Etten J."/>
            <person name="Lomsadze A."/>
            <person name="Borodovsky M."/>
        </authorList>
    </citation>
    <scope>NUCLEOTIDE SEQUENCE [LARGE SCALE GENOMIC DNA]</scope>
    <source>
        <strain evidence="13 14">C-169</strain>
    </source>
</reference>
<dbReference type="GO" id="GO:0005634">
    <property type="term" value="C:nucleus"/>
    <property type="evidence" value="ECO:0007669"/>
    <property type="project" value="TreeGrafter"/>
</dbReference>
<dbReference type="KEGG" id="csl:COCSUDRAFT_36844"/>
<evidence type="ECO:0000256" key="5">
    <source>
        <dbReference type="ARBA" id="ARBA00022741"/>
    </source>
</evidence>
<gene>
    <name evidence="13" type="ORF">COCSUDRAFT_36844</name>
</gene>
<proteinExistence type="inferred from homology"/>
<sequence length="502" mass="55794">MALCLSRWKHCYQRLDQIGEGTYGQVYLAKDNKTSELVALKKIRMDNEKEGFPITAIREIKLLKNLSHPNVINLKEIVRSQTHRCNNFKGSIYMVFDYMDHDMTGLMERLGYKFTVPQIKCYMKQLLKGLAHCHHQGVLHRDLKAANLLINNEGGLKLADFGLARKFREGDKDSRFTNRVITLWYRPPELLLGSDHYGPEVDMWSVGCIFAELLTGKPLFPGKDETDQLDRITKITGSPTERNFPGCTKLPYYKHMSHKYKEDRLRRHLLSTCPHLPEGALELLETMLTLDPIKRISAEKAFLDNFFWHTEPKPCEPRDLPKFDPSHELDMKRKRQADREMRQQGGGQHGHGSHGPDAKRARHNPHPATAHSAYAAPAGQVCLMLASDPSGQSFIAHGNPAAGYFTGPAANRGGPASSRFAGGAAAPAPAYAGQQQAYAGGYMAPAAQPAQYGGYAARPGYGGGGQPPARMPPSTGSYPSHAHRPPSHGASNRAPSWQGQRR</sequence>
<dbReference type="InterPro" id="IPR050108">
    <property type="entry name" value="CDK"/>
</dbReference>
<dbReference type="InterPro" id="IPR017441">
    <property type="entry name" value="Protein_kinase_ATP_BS"/>
</dbReference>
<evidence type="ECO:0000256" key="8">
    <source>
        <dbReference type="ARBA" id="ARBA00047811"/>
    </source>
</evidence>
<dbReference type="EMBL" id="AGSI01000009">
    <property type="protein sequence ID" value="EIE22771.1"/>
    <property type="molecule type" value="Genomic_DNA"/>
</dbReference>
<comment type="catalytic activity">
    <reaction evidence="8">
        <text>L-threonyl-[protein] + ATP = O-phospho-L-threonyl-[protein] + ADP + H(+)</text>
        <dbReference type="Rhea" id="RHEA:46608"/>
        <dbReference type="Rhea" id="RHEA-COMP:11060"/>
        <dbReference type="Rhea" id="RHEA-COMP:11605"/>
        <dbReference type="ChEBI" id="CHEBI:15378"/>
        <dbReference type="ChEBI" id="CHEBI:30013"/>
        <dbReference type="ChEBI" id="CHEBI:30616"/>
        <dbReference type="ChEBI" id="CHEBI:61977"/>
        <dbReference type="ChEBI" id="CHEBI:456216"/>
        <dbReference type="EC" id="2.7.11.22"/>
    </reaction>
</comment>
<protein>
    <recommendedName>
        <fullName evidence="2">cyclin-dependent kinase</fullName>
        <ecNumber evidence="2">2.7.11.22</ecNumber>
    </recommendedName>
</protein>
<dbReference type="OrthoDB" id="28397at2759"/>
<dbReference type="PROSITE" id="PS50011">
    <property type="entry name" value="PROTEIN_KINASE_DOM"/>
    <property type="match status" value="1"/>
</dbReference>
<dbReference type="FunFam" id="1.10.510.10:FF:000273">
    <property type="entry name" value="Cyclin-dependent kinase C-2"/>
    <property type="match status" value="1"/>
</dbReference>
<dbReference type="InterPro" id="IPR011009">
    <property type="entry name" value="Kinase-like_dom_sf"/>
</dbReference>
<dbReference type="Gene3D" id="3.30.200.20">
    <property type="entry name" value="Phosphorylase Kinase, domain 1"/>
    <property type="match status" value="1"/>
</dbReference>
<evidence type="ECO:0000256" key="4">
    <source>
        <dbReference type="ARBA" id="ARBA00022679"/>
    </source>
</evidence>
<dbReference type="SMART" id="SM00220">
    <property type="entry name" value="S_TKc"/>
    <property type="match status" value="1"/>
</dbReference>
<evidence type="ECO:0000313" key="13">
    <source>
        <dbReference type="EMBL" id="EIE22771.1"/>
    </source>
</evidence>
<dbReference type="PANTHER" id="PTHR24056">
    <property type="entry name" value="CELL DIVISION PROTEIN KINASE"/>
    <property type="match status" value="1"/>
</dbReference>
<dbReference type="InterPro" id="IPR008271">
    <property type="entry name" value="Ser/Thr_kinase_AS"/>
</dbReference>
<dbReference type="InterPro" id="IPR000719">
    <property type="entry name" value="Prot_kinase_dom"/>
</dbReference>
<feature type="compositionally biased region" description="Polar residues" evidence="11">
    <location>
        <begin position="489"/>
        <end position="502"/>
    </location>
</feature>
<comment type="catalytic activity">
    <reaction evidence="9">
        <text>L-seryl-[protein] + ATP = O-phospho-L-seryl-[protein] + ADP + H(+)</text>
        <dbReference type="Rhea" id="RHEA:17989"/>
        <dbReference type="Rhea" id="RHEA-COMP:9863"/>
        <dbReference type="Rhea" id="RHEA-COMP:11604"/>
        <dbReference type="ChEBI" id="CHEBI:15378"/>
        <dbReference type="ChEBI" id="CHEBI:29999"/>
        <dbReference type="ChEBI" id="CHEBI:30616"/>
        <dbReference type="ChEBI" id="CHEBI:83421"/>
        <dbReference type="ChEBI" id="CHEBI:456216"/>
        <dbReference type="EC" id="2.7.11.22"/>
    </reaction>
</comment>
<keyword evidence="3" id="KW-0723">Serine/threonine-protein kinase</keyword>
<dbReference type="Pfam" id="PF00069">
    <property type="entry name" value="Pkinase"/>
    <property type="match status" value="1"/>
</dbReference>
<dbReference type="STRING" id="574566.I0YWK2"/>
<dbReference type="AlphaFoldDB" id="I0YWK2"/>
<dbReference type="GO" id="GO:0004693">
    <property type="term" value="F:cyclin-dependent protein serine/threonine kinase activity"/>
    <property type="evidence" value="ECO:0007669"/>
    <property type="project" value="UniProtKB-EC"/>
</dbReference>
<evidence type="ECO:0000256" key="7">
    <source>
        <dbReference type="ARBA" id="ARBA00022840"/>
    </source>
</evidence>
<dbReference type="GO" id="GO:0005524">
    <property type="term" value="F:ATP binding"/>
    <property type="evidence" value="ECO:0007669"/>
    <property type="project" value="UniProtKB-UniRule"/>
</dbReference>
<feature type="region of interest" description="Disordered" evidence="11">
    <location>
        <begin position="453"/>
        <end position="502"/>
    </location>
</feature>
<evidence type="ECO:0000259" key="12">
    <source>
        <dbReference type="PROSITE" id="PS50011"/>
    </source>
</evidence>
<dbReference type="PROSITE" id="PS00108">
    <property type="entry name" value="PROTEIN_KINASE_ST"/>
    <property type="match status" value="1"/>
</dbReference>
<feature type="compositionally biased region" description="Basic and acidic residues" evidence="11">
    <location>
        <begin position="314"/>
        <end position="342"/>
    </location>
</feature>
<accession>I0YWK2</accession>
<dbReference type="eggNOG" id="KOG0600">
    <property type="taxonomic scope" value="Eukaryota"/>
</dbReference>
<comment type="caution">
    <text evidence="13">The sequence shown here is derived from an EMBL/GenBank/DDBJ whole genome shotgun (WGS) entry which is preliminary data.</text>
</comment>
<name>I0YWK2_COCSC</name>
<dbReference type="GeneID" id="17040758"/>
<keyword evidence="7 10" id="KW-0067">ATP-binding</keyword>
<dbReference type="RefSeq" id="XP_005647315.1">
    <property type="nucleotide sequence ID" value="XM_005647258.1"/>
</dbReference>
<evidence type="ECO:0000256" key="2">
    <source>
        <dbReference type="ARBA" id="ARBA00012425"/>
    </source>
</evidence>
<feature type="region of interest" description="Disordered" evidence="11">
    <location>
        <begin position="314"/>
        <end position="370"/>
    </location>
</feature>
<feature type="domain" description="Protein kinase" evidence="12">
    <location>
        <begin position="12"/>
        <end position="307"/>
    </location>
</feature>
<keyword evidence="14" id="KW-1185">Reference proteome</keyword>
<comment type="similarity">
    <text evidence="1">Belongs to the protein kinase superfamily. CMGC Ser/Thr protein kinase family. CDC2/CDKX subfamily.</text>
</comment>
<dbReference type="Gene3D" id="1.10.510.10">
    <property type="entry name" value="Transferase(Phosphotransferase) domain 1"/>
    <property type="match status" value="1"/>
</dbReference>
<dbReference type="PROSITE" id="PS00107">
    <property type="entry name" value="PROTEIN_KINASE_ATP"/>
    <property type="match status" value="1"/>
</dbReference>
<evidence type="ECO:0000256" key="9">
    <source>
        <dbReference type="ARBA" id="ARBA00048367"/>
    </source>
</evidence>
<keyword evidence="5 10" id="KW-0547">Nucleotide-binding</keyword>
<evidence type="ECO:0000313" key="14">
    <source>
        <dbReference type="Proteomes" id="UP000007264"/>
    </source>
</evidence>